<name>A0A9W8E9J8_9FUNG</name>
<dbReference type="OrthoDB" id="5690818at2759"/>
<evidence type="ECO:0000313" key="4">
    <source>
        <dbReference type="Proteomes" id="UP001150925"/>
    </source>
</evidence>
<feature type="region of interest" description="Disordered" evidence="1">
    <location>
        <begin position="1"/>
        <end position="30"/>
    </location>
</feature>
<keyword evidence="2" id="KW-0812">Transmembrane</keyword>
<proteinExistence type="predicted"/>
<evidence type="ECO:0000313" key="3">
    <source>
        <dbReference type="EMBL" id="KAJ1968819.1"/>
    </source>
</evidence>
<keyword evidence="4" id="KW-1185">Reference proteome</keyword>
<sequence>MATKTDPIPNSVDTKTHADDVPTWDTNPLGQSLTRHRNILQQLEHRLRHQVPVSLNSSLTALGQEDMVDQARSTQTALRAACQANETFNHNWVRWLALVKAVQTGEMAKACLEHQATNLTLQAQQMEVYALDQRLVQQEQQAIATTKSWAHNHHQRQILLLEADYEALDHQLEQSAARSPVRLFVTPVTFIVILAIILLFPEYYILFHTLNVPAVD</sequence>
<reference evidence="3" key="1">
    <citation type="submission" date="2022-07" db="EMBL/GenBank/DDBJ databases">
        <title>Phylogenomic reconstructions and comparative analyses of Kickxellomycotina fungi.</title>
        <authorList>
            <person name="Reynolds N.K."/>
            <person name="Stajich J.E."/>
            <person name="Barry K."/>
            <person name="Grigoriev I.V."/>
            <person name="Crous P."/>
            <person name="Smith M.E."/>
        </authorList>
    </citation>
    <scope>NUCLEOTIDE SEQUENCE</scope>
    <source>
        <strain evidence="3">RSA 1196</strain>
    </source>
</reference>
<protein>
    <submittedName>
        <fullName evidence="3">Uncharacterized protein</fullName>
    </submittedName>
</protein>
<feature type="transmembrane region" description="Helical" evidence="2">
    <location>
        <begin position="183"/>
        <end position="206"/>
    </location>
</feature>
<dbReference type="AlphaFoldDB" id="A0A9W8E9J8"/>
<dbReference type="EMBL" id="JANBPY010000132">
    <property type="protein sequence ID" value="KAJ1968819.1"/>
    <property type="molecule type" value="Genomic_DNA"/>
</dbReference>
<evidence type="ECO:0000256" key="1">
    <source>
        <dbReference type="SAM" id="MobiDB-lite"/>
    </source>
</evidence>
<gene>
    <name evidence="3" type="ORF">IWQ62_001007</name>
</gene>
<keyword evidence="2" id="KW-0472">Membrane</keyword>
<organism evidence="3 4">
    <name type="scientific">Dispira parvispora</name>
    <dbReference type="NCBI Taxonomy" id="1520584"/>
    <lineage>
        <taxon>Eukaryota</taxon>
        <taxon>Fungi</taxon>
        <taxon>Fungi incertae sedis</taxon>
        <taxon>Zoopagomycota</taxon>
        <taxon>Kickxellomycotina</taxon>
        <taxon>Dimargaritomycetes</taxon>
        <taxon>Dimargaritales</taxon>
        <taxon>Dimargaritaceae</taxon>
        <taxon>Dispira</taxon>
    </lineage>
</organism>
<evidence type="ECO:0000256" key="2">
    <source>
        <dbReference type="SAM" id="Phobius"/>
    </source>
</evidence>
<keyword evidence="2" id="KW-1133">Transmembrane helix</keyword>
<dbReference type="Proteomes" id="UP001150925">
    <property type="component" value="Unassembled WGS sequence"/>
</dbReference>
<comment type="caution">
    <text evidence="3">The sequence shown here is derived from an EMBL/GenBank/DDBJ whole genome shotgun (WGS) entry which is preliminary data.</text>
</comment>
<accession>A0A9W8E9J8</accession>